<dbReference type="OrthoDB" id="5586491at2"/>
<evidence type="ECO:0000313" key="11">
    <source>
        <dbReference type="Proteomes" id="UP000194841"/>
    </source>
</evidence>
<dbReference type="Pfam" id="PF03186">
    <property type="entry name" value="CobD_Cbib"/>
    <property type="match status" value="1"/>
</dbReference>
<dbReference type="PANTHER" id="PTHR34308">
    <property type="entry name" value="COBALAMIN BIOSYNTHESIS PROTEIN CBIB"/>
    <property type="match status" value="1"/>
</dbReference>
<dbReference type="Proteomes" id="UP000194841">
    <property type="component" value="Unassembled WGS sequence"/>
</dbReference>
<dbReference type="UniPathway" id="UPA00148"/>
<evidence type="ECO:0000256" key="7">
    <source>
        <dbReference type="ARBA" id="ARBA00022989"/>
    </source>
</evidence>
<feature type="transmembrane region" description="Helical" evidence="9">
    <location>
        <begin position="12"/>
        <end position="31"/>
    </location>
</feature>
<gene>
    <name evidence="10" type="ORF">B1199_02720</name>
</gene>
<evidence type="ECO:0000256" key="5">
    <source>
        <dbReference type="ARBA" id="ARBA00022573"/>
    </source>
</evidence>
<evidence type="ECO:0000256" key="9">
    <source>
        <dbReference type="SAM" id="Phobius"/>
    </source>
</evidence>
<name>A0A244CUE1_PSEDV</name>
<feature type="transmembrane region" description="Helical" evidence="9">
    <location>
        <begin position="299"/>
        <end position="315"/>
    </location>
</feature>
<keyword evidence="5" id="KW-0169">Cobalamin biosynthesis</keyword>
<keyword evidence="7 9" id="KW-1133">Transmembrane helix</keyword>
<dbReference type="AlphaFoldDB" id="A0A244CUE1"/>
<feature type="transmembrane region" description="Helical" evidence="9">
    <location>
        <begin position="247"/>
        <end position="266"/>
    </location>
</feature>
<evidence type="ECO:0008006" key="12">
    <source>
        <dbReference type="Google" id="ProtNLM"/>
    </source>
</evidence>
<evidence type="ECO:0000256" key="4">
    <source>
        <dbReference type="ARBA" id="ARBA00022475"/>
    </source>
</evidence>
<keyword evidence="6 9" id="KW-0812">Transmembrane</keyword>
<reference evidence="10 11" key="1">
    <citation type="submission" date="2017-02" db="EMBL/GenBank/DDBJ databases">
        <title>Pseudoalteromonas ulvae TC14 Genome.</title>
        <authorList>
            <person name="Molmeret M."/>
        </authorList>
    </citation>
    <scope>NUCLEOTIDE SEQUENCE [LARGE SCALE GENOMIC DNA]</scope>
    <source>
        <strain evidence="10">TC14</strain>
    </source>
</reference>
<dbReference type="InterPro" id="IPR004485">
    <property type="entry name" value="Cobalamin_biosynth_CobD/CbiB"/>
</dbReference>
<evidence type="ECO:0000256" key="2">
    <source>
        <dbReference type="ARBA" id="ARBA00004953"/>
    </source>
</evidence>
<keyword evidence="4" id="KW-1003">Cell membrane</keyword>
<dbReference type="EMBL" id="MWPV01000001">
    <property type="protein sequence ID" value="OUL59204.1"/>
    <property type="molecule type" value="Genomic_DNA"/>
</dbReference>
<dbReference type="GO" id="GO:0048472">
    <property type="term" value="F:threonine-phosphate decarboxylase activity"/>
    <property type="evidence" value="ECO:0007669"/>
    <property type="project" value="InterPro"/>
</dbReference>
<evidence type="ECO:0000256" key="6">
    <source>
        <dbReference type="ARBA" id="ARBA00022692"/>
    </source>
</evidence>
<dbReference type="RefSeq" id="WP_086742597.1">
    <property type="nucleotide sequence ID" value="NZ_MWPV01000001.1"/>
</dbReference>
<sequence>MLLDIAQQHLGFILLLVAICAERILPLSRVYHPFTLFKLIFSNIQSRIFDPQSTAQYQYLAGTLGLILPVLTILALVWGILYFAIYPQWLSAFILYLCIESKELESAIKKIPTLLKHNQKAAARDLLRLWLRRETASLSEIGIIKASIETLVLRLARHYFAVIFWFLVAGPFVALSYRLINLVHNTWSKKVAPDAAFLKPVQVINYTFEWLPTRLVACSIALSKHSRVAIRYMGQYGRFFYQKNTGWLLSAMAAAMQIQIGGPALYQKKRYAKMRVSQSPLPSARAIPHALSILNQVKILWLSVIILLEIAVAFLKV</sequence>
<keyword evidence="11" id="KW-1185">Reference proteome</keyword>
<feature type="transmembrane region" description="Helical" evidence="9">
    <location>
        <begin position="59"/>
        <end position="85"/>
    </location>
</feature>
<evidence type="ECO:0000313" key="10">
    <source>
        <dbReference type="EMBL" id="OUL59204.1"/>
    </source>
</evidence>
<feature type="transmembrane region" description="Helical" evidence="9">
    <location>
        <begin position="159"/>
        <end position="180"/>
    </location>
</feature>
<keyword evidence="8 9" id="KW-0472">Membrane</keyword>
<protein>
    <recommendedName>
        <fullName evidence="12">Cobalamin biosynthesis protein</fullName>
    </recommendedName>
</protein>
<comment type="pathway">
    <text evidence="2">Cofactor biosynthesis; adenosylcobalamin biosynthesis.</text>
</comment>
<dbReference type="GO" id="GO:0009236">
    <property type="term" value="P:cobalamin biosynthetic process"/>
    <property type="evidence" value="ECO:0007669"/>
    <property type="project" value="UniProtKB-UniPathway"/>
</dbReference>
<proteinExistence type="inferred from homology"/>
<comment type="similarity">
    <text evidence="3">Belongs to the CobD/CbiB family.</text>
</comment>
<evidence type="ECO:0000256" key="3">
    <source>
        <dbReference type="ARBA" id="ARBA00006263"/>
    </source>
</evidence>
<organism evidence="10 11">
    <name type="scientific">Pseudoalteromonas ulvae</name>
    <dbReference type="NCBI Taxonomy" id="107327"/>
    <lineage>
        <taxon>Bacteria</taxon>
        <taxon>Pseudomonadati</taxon>
        <taxon>Pseudomonadota</taxon>
        <taxon>Gammaproteobacteria</taxon>
        <taxon>Alteromonadales</taxon>
        <taxon>Pseudoalteromonadaceae</taxon>
        <taxon>Pseudoalteromonas</taxon>
    </lineage>
</organism>
<accession>A0A244CUE1</accession>
<evidence type="ECO:0000256" key="8">
    <source>
        <dbReference type="ARBA" id="ARBA00023136"/>
    </source>
</evidence>
<dbReference type="PANTHER" id="PTHR34308:SF1">
    <property type="entry name" value="COBALAMIN BIOSYNTHESIS PROTEIN CBIB"/>
    <property type="match status" value="1"/>
</dbReference>
<evidence type="ECO:0000256" key="1">
    <source>
        <dbReference type="ARBA" id="ARBA00004651"/>
    </source>
</evidence>
<comment type="caution">
    <text evidence="10">The sequence shown here is derived from an EMBL/GenBank/DDBJ whole genome shotgun (WGS) entry which is preliminary data.</text>
</comment>
<comment type="subcellular location">
    <subcellularLocation>
        <location evidence="1">Cell membrane</location>
        <topology evidence="1">Multi-pass membrane protein</topology>
    </subcellularLocation>
</comment>
<dbReference type="GO" id="GO:0005886">
    <property type="term" value="C:plasma membrane"/>
    <property type="evidence" value="ECO:0007669"/>
    <property type="project" value="UniProtKB-SubCell"/>
</dbReference>